<dbReference type="InterPro" id="IPR008173">
    <property type="entry name" value="Adenylyl_cyclase_CyaB"/>
</dbReference>
<name>A0ABT5VRK5_9BACT</name>
<proteinExistence type="predicted"/>
<dbReference type="Gene3D" id="2.40.320.10">
    <property type="entry name" value="Hypothetical Protein Pfu-838710-001"/>
    <property type="match status" value="1"/>
</dbReference>
<dbReference type="PANTHER" id="PTHR21028:SF2">
    <property type="entry name" value="CYTH DOMAIN-CONTAINING PROTEIN"/>
    <property type="match status" value="1"/>
</dbReference>
<protein>
    <submittedName>
        <fullName evidence="2">Class IV adenylate cyclase</fullName>
    </submittedName>
</protein>
<comment type="caution">
    <text evidence="2">The sequence shown here is derived from an EMBL/GenBank/DDBJ whole genome shotgun (WGS) entry which is preliminary data.</text>
</comment>
<evidence type="ECO:0000259" key="1">
    <source>
        <dbReference type="Pfam" id="PF01928"/>
    </source>
</evidence>
<evidence type="ECO:0000313" key="3">
    <source>
        <dbReference type="Proteomes" id="UP001528920"/>
    </source>
</evidence>
<evidence type="ECO:0000313" key="2">
    <source>
        <dbReference type="EMBL" id="MDE5417855.1"/>
    </source>
</evidence>
<dbReference type="RefSeq" id="WP_275109191.1">
    <property type="nucleotide sequence ID" value="NZ_JAKJSC010000001.1"/>
</dbReference>
<feature type="domain" description="CYTH" evidence="1">
    <location>
        <begin position="5"/>
        <end position="130"/>
    </location>
</feature>
<dbReference type="Proteomes" id="UP001528920">
    <property type="component" value="Unassembled WGS sequence"/>
</dbReference>
<accession>A0ABT5VRK5</accession>
<dbReference type="Pfam" id="PF01928">
    <property type="entry name" value="CYTH"/>
    <property type="match status" value="1"/>
</dbReference>
<dbReference type="CDD" id="cd07890">
    <property type="entry name" value="CYTH-like_AC_IV-like"/>
    <property type="match status" value="1"/>
</dbReference>
<sequence>MTTSVEIKAYCKDLTKLKNILLAIQAKELGTDHQTDTYFHSKSGILKLREGTYGSQLLHYNIESGKQTIQNTLNSYKTIPKSCLKEILEKTIGSSCIVDKERKSYQLENISFHLDSVKGLGDFILIEANDLDGTIGLEQLKGQCNKHLKTLEINAKSIVSLTYQELLQQNNLFNQILVDE</sequence>
<organism evidence="2 3">
    <name type="scientific">Paralabilibaculum antarcticum</name>
    <dbReference type="NCBI Taxonomy" id="2912572"/>
    <lineage>
        <taxon>Bacteria</taxon>
        <taxon>Pseudomonadati</taxon>
        <taxon>Bacteroidota</taxon>
        <taxon>Bacteroidia</taxon>
        <taxon>Marinilabiliales</taxon>
        <taxon>Marinifilaceae</taxon>
        <taxon>Paralabilibaculum</taxon>
    </lineage>
</organism>
<gene>
    <name evidence="2" type="ORF">L3049_07520</name>
</gene>
<dbReference type="InterPro" id="IPR023577">
    <property type="entry name" value="CYTH_domain"/>
</dbReference>
<dbReference type="EMBL" id="JAKJSC010000001">
    <property type="protein sequence ID" value="MDE5417855.1"/>
    <property type="molecule type" value="Genomic_DNA"/>
</dbReference>
<dbReference type="PANTHER" id="PTHR21028">
    <property type="entry name" value="SI:CH211-156B7.4"/>
    <property type="match status" value="1"/>
</dbReference>
<dbReference type="SUPFAM" id="SSF55154">
    <property type="entry name" value="CYTH-like phosphatases"/>
    <property type="match status" value="1"/>
</dbReference>
<reference evidence="2 3" key="1">
    <citation type="submission" date="2022-01" db="EMBL/GenBank/DDBJ databases">
        <title>Labilibaculum sp. nov, a marine bacterium isolated from Antarctica.</title>
        <authorList>
            <person name="Dai W."/>
        </authorList>
    </citation>
    <scope>NUCLEOTIDE SEQUENCE [LARGE SCALE GENOMIC DNA]</scope>
    <source>
        <strain evidence="2 3">DW002</strain>
    </source>
</reference>
<keyword evidence="3" id="KW-1185">Reference proteome</keyword>
<dbReference type="InterPro" id="IPR033469">
    <property type="entry name" value="CYTH-like_dom_sf"/>
</dbReference>